<feature type="domain" description="DUF4456" evidence="3">
    <location>
        <begin position="1319"/>
        <end position="1524"/>
    </location>
</feature>
<dbReference type="PANTHER" id="PTHR21444">
    <property type="entry name" value="COILED-COIL DOMAIN-CONTAINING PROTEIN 180"/>
    <property type="match status" value="1"/>
</dbReference>
<feature type="compositionally biased region" description="Basic and acidic residues" evidence="1">
    <location>
        <begin position="707"/>
        <end position="726"/>
    </location>
</feature>
<keyword evidence="5" id="KW-1185">Reference proteome</keyword>
<evidence type="ECO:0008006" key="6">
    <source>
        <dbReference type="Google" id="ProtNLM"/>
    </source>
</evidence>
<dbReference type="EMBL" id="JANPWB010000010">
    <property type="protein sequence ID" value="KAJ1134253.1"/>
    <property type="molecule type" value="Genomic_DNA"/>
</dbReference>
<dbReference type="Pfam" id="PF14644">
    <property type="entry name" value="DUF4456"/>
    <property type="match status" value="1"/>
</dbReference>
<dbReference type="InterPro" id="IPR027914">
    <property type="entry name" value="DUF4456"/>
</dbReference>
<organism evidence="4 5">
    <name type="scientific">Pleurodeles waltl</name>
    <name type="common">Iberian ribbed newt</name>
    <dbReference type="NCBI Taxonomy" id="8319"/>
    <lineage>
        <taxon>Eukaryota</taxon>
        <taxon>Metazoa</taxon>
        <taxon>Chordata</taxon>
        <taxon>Craniata</taxon>
        <taxon>Vertebrata</taxon>
        <taxon>Euteleostomi</taxon>
        <taxon>Amphibia</taxon>
        <taxon>Batrachia</taxon>
        <taxon>Caudata</taxon>
        <taxon>Salamandroidea</taxon>
        <taxon>Salamandridae</taxon>
        <taxon>Pleurodelinae</taxon>
        <taxon>Pleurodeles</taxon>
    </lineage>
</organism>
<feature type="compositionally biased region" description="Pro residues" evidence="1">
    <location>
        <begin position="1236"/>
        <end position="1245"/>
    </location>
</feature>
<feature type="region of interest" description="Disordered" evidence="1">
    <location>
        <begin position="644"/>
        <end position="752"/>
    </location>
</feature>
<evidence type="ECO:0000313" key="5">
    <source>
        <dbReference type="Proteomes" id="UP001066276"/>
    </source>
</evidence>
<dbReference type="InterPro" id="IPR028089">
    <property type="entry name" value="DUF4455"/>
</dbReference>
<reference evidence="4" key="1">
    <citation type="journal article" date="2022" name="bioRxiv">
        <title>Sequencing and chromosome-scale assembly of the giantPleurodeles waltlgenome.</title>
        <authorList>
            <person name="Brown T."/>
            <person name="Elewa A."/>
            <person name="Iarovenko S."/>
            <person name="Subramanian E."/>
            <person name="Araus A.J."/>
            <person name="Petzold A."/>
            <person name="Susuki M."/>
            <person name="Suzuki K.-i.T."/>
            <person name="Hayashi T."/>
            <person name="Toyoda A."/>
            <person name="Oliveira C."/>
            <person name="Osipova E."/>
            <person name="Leigh N.D."/>
            <person name="Simon A."/>
            <person name="Yun M.H."/>
        </authorList>
    </citation>
    <scope>NUCLEOTIDE SEQUENCE</scope>
    <source>
        <strain evidence="4">20211129_DDA</strain>
        <tissue evidence="4">Liver</tissue>
    </source>
</reference>
<evidence type="ECO:0000313" key="4">
    <source>
        <dbReference type="EMBL" id="KAJ1134253.1"/>
    </source>
</evidence>
<evidence type="ECO:0000256" key="1">
    <source>
        <dbReference type="SAM" id="MobiDB-lite"/>
    </source>
</evidence>
<dbReference type="PANTHER" id="PTHR21444:SF14">
    <property type="entry name" value="COILED-COIL DOMAIN-CONTAINING PROTEIN 180"/>
    <property type="match status" value="1"/>
</dbReference>
<feature type="region of interest" description="Disordered" evidence="1">
    <location>
        <begin position="1209"/>
        <end position="1282"/>
    </location>
</feature>
<evidence type="ECO:0000259" key="2">
    <source>
        <dbReference type="Pfam" id="PF14643"/>
    </source>
</evidence>
<feature type="domain" description="DUF4455" evidence="2">
    <location>
        <begin position="141"/>
        <end position="607"/>
    </location>
</feature>
<protein>
    <recommendedName>
        <fullName evidence="6">Coiled-coil domain-containing protein 180</fullName>
    </recommendedName>
</protein>
<accession>A0AAV7Q6H4</accession>
<evidence type="ECO:0000259" key="3">
    <source>
        <dbReference type="Pfam" id="PF14644"/>
    </source>
</evidence>
<gene>
    <name evidence="4" type="ORF">NDU88_000707</name>
</gene>
<dbReference type="Pfam" id="PF14643">
    <property type="entry name" value="DUF4455"/>
    <property type="match status" value="1"/>
</dbReference>
<sequence>MYGTSKREAERVPQSVEAGVEWRLEERGRESASVQLVRSLGEARCRTVRYGRSLDSGKIPLVRGLETRVGGPLSPRQLLWVDSMPNDGFTENPVMYRELETRKAQKTQESEAEIAAREVRGLADIIVPESSDRGIIQHVADRRQERHEATITDLQRELVRISKEMEPSVLRAGKELQKKLAFSDRTNQLLLQKLESNPDLATLTMKDFKELWSSIEQESFCRRQMIEDTCEALTKVEENRAKQIGAVLKRYTAKLEKICYIMPAEVYRVIHKEAMMINQAILANRRAIMKLALNLMEADLKREGALRLRWQDRMKEWKLAWKDTTLNKFRAFMASKKVQNPLSIQKDLELMVREQTKLNEQRMQLLKLVSNLLPPMCTKSQVADWYSSLMTLNKKIDCLNVQFVNRIRMQHEKVWQMCMAELQKSKGLLIDMKVCTKEEVEKFVSSEFFPLVGELQKRFEQELELMDRTLERLAKQTDLQSKDLFMFTQGAAHLWDVLEISLSKQEKGLQRKLDDCRQHHDGENQTQEAHLDMILDQLRQESSQEGLQNCMEKALASLEGIRAGYEKFHSDQVVIVASYPSSICSELKSYSTSVSQYFGVKEVFKETLTLQKEEKELAKTCVTEEGQAKLATGGTLLLLQDLPQPIDGGGIKPDTPGQDLELHSEPGDPTPTPEPSTFQEETTEPDVLRDKPLQQTGKPEDIVVASSDHEDQPSRETGQDVGREELVLEVTGGTSAEESKEGEILSQAARRPQEEVCKTPELPPNSFITSNGNTYSLLLPKEIRQREGKVGGFINAEQPESKKAFLTEVQTEDNPPIYLEHILVPENIFKALKERIRLGFFEHLEKWFDQALANAESVVSAKMEELKSELELRLHLHQPRSQRIEKDIHNVRAAELLLHSDRVERHCAGVLEALAKMKNLSIQLRDEMKKKTKEFSKRVSGMEPLFMNANKSEKLIILTNSLYRDRDKHVEGIKVSMRNYRQTLEGTLGMLRDSNSEFIKSFRLFAEGGNFSPEEVEKFRKSLEQAASRIDGSEGFIMVDLEGVESKCIEQAKDVVRRFEVRFHSLTTDMVFLENIQRLLTNLQVKMKGEVAKSNLQTEHLQASLDTLSKKTDACAHPNLDKEAVTPEELHKFMKSVVEEVTQRCNYLKCLWETTPVPSEPPLQGPTAAAGRQDSKVTFAGTDALLQPCKLGRPIYDDAAVTLIKNLTHTQHPTKQVPRHSEHQIPGQGTRQNPPAMMPRPPTPPADTRGNASPTAPPMVASAGEKKSAVRRSSVSGNRKHFKLTRSDKSLQVFGEKPEPSDDLRGTLNALLWECNTTMLALAEEFYKKKEKRSIGRSDFLQETFEECADMLVQKLLSYQSQGDEYHNACLHEFREQLEECERLLAQVPPLLMNGLQKKYLGELQGTIEEIQTSFKSHIQELDAAKEINRKLLRPGLGHPDSHQELSTLCQQEEERQRRLLDAISINTQSLKDCVAQCADSFVTALASFTESLLLEFDESLNVDDIQTARTEVPREKLFTLIRRRQAGLSVEDTKYKPVVDRKGRKWSGITRIVIPGTVAGDGSNNHDTDSMADDGTANHDTASITTAKTSLAHLSAVEARDAAYMEFRRSVDLEMVKIAESEASQVSEAQRWETWWQQAVLEIQQLYT</sequence>
<name>A0AAV7Q6H4_PLEWA</name>
<proteinExistence type="predicted"/>
<dbReference type="Proteomes" id="UP001066276">
    <property type="component" value="Chromosome 6"/>
</dbReference>
<comment type="caution">
    <text evidence="4">The sequence shown here is derived from an EMBL/GenBank/DDBJ whole genome shotgun (WGS) entry which is preliminary data.</text>
</comment>